<keyword evidence="2" id="KW-1185">Reference proteome</keyword>
<proteinExistence type="predicted"/>
<dbReference type="Proteomes" id="UP000789920">
    <property type="component" value="Unassembled WGS sequence"/>
</dbReference>
<evidence type="ECO:0000313" key="1">
    <source>
        <dbReference type="EMBL" id="CAG8767484.1"/>
    </source>
</evidence>
<protein>
    <submittedName>
        <fullName evidence="1">19810_t:CDS:1</fullName>
    </submittedName>
</protein>
<evidence type="ECO:0000313" key="2">
    <source>
        <dbReference type="Proteomes" id="UP000789920"/>
    </source>
</evidence>
<name>A0ACA9QWK9_9GLOM</name>
<gene>
    <name evidence="1" type="ORF">RPERSI_LOCUS15980</name>
</gene>
<feature type="non-terminal residue" evidence="1">
    <location>
        <position position="1"/>
    </location>
</feature>
<reference evidence="1" key="1">
    <citation type="submission" date="2021-06" db="EMBL/GenBank/DDBJ databases">
        <authorList>
            <person name="Kallberg Y."/>
            <person name="Tangrot J."/>
            <person name="Rosling A."/>
        </authorList>
    </citation>
    <scope>NUCLEOTIDE SEQUENCE</scope>
    <source>
        <strain evidence="1">MA461A</strain>
    </source>
</reference>
<dbReference type="EMBL" id="CAJVQC010038985">
    <property type="protein sequence ID" value="CAG8767484.1"/>
    <property type="molecule type" value="Genomic_DNA"/>
</dbReference>
<feature type="non-terminal residue" evidence="1">
    <location>
        <position position="112"/>
    </location>
</feature>
<sequence length="112" mass="12807">ANIATAINDVLVEFNLVNKTLALTTNNESAMLVCRSTYHRLEIVDQNIVNIRTLMSKIKESIVLCDELKELYNVQKLDYLKPELNIVTKILAVNHDEIQNLIPTPDTWTKIK</sequence>
<organism evidence="1 2">
    <name type="scientific">Racocetra persica</name>
    <dbReference type="NCBI Taxonomy" id="160502"/>
    <lineage>
        <taxon>Eukaryota</taxon>
        <taxon>Fungi</taxon>
        <taxon>Fungi incertae sedis</taxon>
        <taxon>Mucoromycota</taxon>
        <taxon>Glomeromycotina</taxon>
        <taxon>Glomeromycetes</taxon>
        <taxon>Diversisporales</taxon>
        <taxon>Gigasporaceae</taxon>
        <taxon>Racocetra</taxon>
    </lineage>
</organism>
<comment type="caution">
    <text evidence="1">The sequence shown here is derived from an EMBL/GenBank/DDBJ whole genome shotgun (WGS) entry which is preliminary data.</text>
</comment>
<accession>A0ACA9QWK9</accession>